<dbReference type="HOGENOM" id="CLU_059557_0_0_5"/>
<organism evidence="2 3">
    <name type="scientific">Fulvimarina pelagi HTCC2506</name>
    <dbReference type="NCBI Taxonomy" id="314231"/>
    <lineage>
        <taxon>Bacteria</taxon>
        <taxon>Pseudomonadati</taxon>
        <taxon>Pseudomonadota</taxon>
        <taxon>Alphaproteobacteria</taxon>
        <taxon>Hyphomicrobiales</taxon>
        <taxon>Aurantimonadaceae</taxon>
        <taxon>Fulvimarina</taxon>
    </lineage>
</organism>
<evidence type="ECO:0000313" key="3">
    <source>
        <dbReference type="Proteomes" id="UP000004310"/>
    </source>
</evidence>
<protein>
    <recommendedName>
        <fullName evidence="1">VOC domain-containing protein</fullName>
    </recommendedName>
</protein>
<dbReference type="PANTHER" id="PTHR43279:SF1">
    <property type="entry name" value="CATECHOL-2,3-DIOXYGENASE"/>
    <property type="match status" value="1"/>
</dbReference>
<dbReference type="AlphaFoldDB" id="Q0G3D0"/>
<dbReference type="InterPro" id="IPR004360">
    <property type="entry name" value="Glyas_Fos-R_dOase_dom"/>
</dbReference>
<feature type="domain" description="VOC" evidence="1">
    <location>
        <begin position="10"/>
        <end position="129"/>
    </location>
</feature>
<reference evidence="2 3" key="1">
    <citation type="journal article" date="2010" name="J. Bacteriol.">
        <title>Genome sequence of Fulvimarina pelagi HTCC2506T, a Mn(II)-oxidizing alphaproteobacterium possessing an aerobic anoxygenic photosynthetic gene cluster and Xanthorhodopsin.</title>
        <authorList>
            <person name="Kang I."/>
            <person name="Oh H.M."/>
            <person name="Lim S.I."/>
            <person name="Ferriera S."/>
            <person name="Giovannoni S.J."/>
            <person name="Cho J.C."/>
        </authorList>
    </citation>
    <scope>NUCLEOTIDE SEQUENCE [LARGE SCALE GENOMIC DNA]</scope>
    <source>
        <strain evidence="2 3">HTCC2506</strain>
    </source>
</reference>
<dbReference type="InterPro" id="IPR037523">
    <property type="entry name" value="VOC_core"/>
</dbReference>
<dbReference type="CDD" id="cd16359">
    <property type="entry name" value="VOC_BsCatE_like_C"/>
    <property type="match status" value="1"/>
</dbReference>
<dbReference type="Pfam" id="PF00903">
    <property type="entry name" value="Glyoxalase"/>
    <property type="match status" value="2"/>
</dbReference>
<proteinExistence type="predicted"/>
<dbReference type="RefSeq" id="WP_007068274.1">
    <property type="nucleotide sequence ID" value="NZ_DS022272.1"/>
</dbReference>
<gene>
    <name evidence="2" type="ORF">FP2506_15749</name>
</gene>
<dbReference type="EMBL" id="AATP01000002">
    <property type="protein sequence ID" value="EAU41901.1"/>
    <property type="molecule type" value="Genomic_DNA"/>
</dbReference>
<evidence type="ECO:0000313" key="2">
    <source>
        <dbReference type="EMBL" id="EAU41901.1"/>
    </source>
</evidence>
<accession>Q0G3D0</accession>
<keyword evidence="3" id="KW-1185">Reference proteome</keyword>
<evidence type="ECO:0000259" key="1">
    <source>
        <dbReference type="PROSITE" id="PS51819"/>
    </source>
</evidence>
<dbReference type="Proteomes" id="UP000004310">
    <property type="component" value="Unassembled WGS sequence"/>
</dbReference>
<dbReference type="SUPFAM" id="SSF54593">
    <property type="entry name" value="Glyoxalase/Bleomycin resistance protein/Dihydroxybiphenyl dioxygenase"/>
    <property type="match status" value="2"/>
</dbReference>
<dbReference type="InterPro" id="IPR029068">
    <property type="entry name" value="Glyas_Bleomycin-R_OHBP_Dase"/>
</dbReference>
<feature type="domain" description="VOC" evidence="1">
    <location>
        <begin position="172"/>
        <end position="287"/>
    </location>
</feature>
<name>Q0G3D0_9HYPH</name>
<comment type="caution">
    <text evidence="2">The sequence shown here is derived from an EMBL/GenBank/DDBJ whole genome shotgun (WGS) entry which is preliminary data.</text>
</comment>
<dbReference type="PROSITE" id="PS51819">
    <property type="entry name" value="VOC"/>
    <property type="match status" value="2"/>
</dbReference>
<dbReference type="Gene3D" id="3.10.180.10">
    <property type="entry name" value="2,3-Dihydroxybiphenyl 1,2-Dioxygenase, domain 1"/>
    <property type="match status" value="2"/>
</dbReference>
<sequence length="287" mass="30336">MAASEHPSDMPIHVASSELATSDLKRLSDWYGRTLGFEVIDETSSRTVLGLGGTALLSLVHDPDAKSAPRSATGLFHNAYVLPRRADLAAFLGHAQTIGVQLTGASDHLVTEAIYLDDPDGNGIEVYWDRPRKDWPLGLAGDIRMATDPLDLESLMIAMPPEGEARLPAGTRLGHIHLKVADLAAAESYISGVLGFAKQVDYPGAGFFGSGGYHHHVGANIWASRSGAPAPEGSAGLRSYTVTYADEEGLSSAVERCLQAGFEVQESEMGAAATDPWGIEVQLVAAS</sequence>
<dbReference type="PANTHER" id="PTHR43279">
    <property type="entry name" value="CATECHOL-2,3-DIOXYGENASE"/>
    <property type="match status" value="1"/>
</dbReference>
<dbReference type="STRING" id="217511.GCA_001463845_02744"/>
<dbReference type="eggNOG" id="COG2514">
    <property type="taxonomic scope" value="Bacteria"/>
</dbReference>